<dbReference type="SUPFAM" id="SSF56112">
    <property type="entry name" value="Protein kinase-like (PK-like)"/>
    <property type="match status" value="1"/>
</dbReference>
<organism evidence="2 5">
    <name type="scientific">Variovorax beijingensis</name>
    <dbReference type="NCBI Taxonomy" id="2496117"/>
    <lineage>
        <taxon>Bacteria</taxon>
        <taxon>Pseudomonadati</taxon>
        <taxon>Pseudomonadota</taxon>
        <taxon>Betaproteobacteria</taxon>
        <taxon>Burkholderiales</taxon>
        <taxon>Comamonadaceae</taxon>
        <taxon>Variovorax</taxon>
    </lineage>
</organism>
<name>A0A3P3EID7_9BURK</name>
<dbReference type="EMBL" id="RXFQ01000008">
    <property type="protein sequence ID" value="RSZ35436.1"/>
    <property type="molecule type" value="Genomic_DNA"/>
</dbReference>
<evidence type="ECO:0000313" key="2">
    <source>
        <dbReference type="EMBL" id="RRH86160.1"/>
    </source>
</evidence>
<dbReference type="Proteomes" id="UP000271137">
    <property type="component" value="Unassembled WGS sequence"/>
</dbReference>
<dbReference type="EMBL" id="RQXU01000015">
    <property type="protein sequence ID" value="RRH86160.1"/>
    <property type="molecule type" value="Genomic_DNA"/>
</dbReference>
<protein>
    <submittedName>
        <fullName evidence="2">Phosphotransferase family protein</fullName>
    </submittedName>
</protein>
<dbReference type="Pfam" id="PF01636">
    <property type="entry name" value="APH"/>
    <property type="match status" value="1"/>
</dbReference>
<evidence type="ECO:0000313" key="5">
    <source>
        <dbReference type="Proteomes" id="UP000271590"/>
    </source>
</evidence>
<dbReference type="CDD" id="cd05154">
    <property type="entry name" value="ACAD10_11_N-like"/>
    <property type="match status" value="1"/>
</dbReference>
<dbReference type="Gene3D" id="3.90.1200.10">
    <property type="match status" value="1"/>
</dbReference>
<keyword evidence="2" id="KW-0808">Transferase</keyword>
<dbReference type="GO" id="GO:0016740">
    <property type="term" value="F:transferase activity"/>
    <property type="evidence" value="ECO:0007669"/>
    <property type="project" value="UniProtKB-KW"/>
</dbReference>
<evidence type="ECO:0000313" key="4">
    <source>
        <dbReference type="Proteomes" id="UP000271137"/>
    </source>
</evidence>
<evidence type="ECO:0000259" key="1">
    <source>
        <dbReference type="Pfam" id="PF01636"/>
    </source>
</evidence>
<dbReference type="Proteomes" id="UP000271590">
    <property type="component" value="Unassembled WGS sequence"/>
</dbReference>
<dbReference type="RefSeq" id="WP_124960560.1">
    <property type="nucleotide sequence ID" value="NZ_CBFHCE010000131.1"/>
</dbReference>
<keyword evidence="4" id="KW-1185">Reference proteome</keyword>
<dbReference type="InterPro" id="IPR002575">
    <property type="entry name" value="Aminoglycoside_PTrfase"/>
</dbReference>
<dbReference type="InterPro" id="IPR011009">
    <property type="entry name" value="Kinase-like_dom_sf"/>
</dbReference>
<sequence>MSQDFSNFIGTRAVSQQHAFDVEALAAWLAKNLDGFKGPLTVEMFKGGQSNPTYKLVTPTQSYVMRAKPGPVAKLLPSAHAVEREFKVMSGLAGTDVPVPRMHCLCEDEAVIGRAFYVMEFMQGRVLWDQALPGMDNAERTAIYDEMNRVIAALHTVKFAERGLADYGKPGNYFERQIGRWSKQYVASITQPIPEMDKLMEWLPAHMPQSARDEKMVSIVHGDFRLDNLMFHATEPRAIAVLDWELSTLGHPLADFSYHCMSWHISGASFRGIGGLDHRSLGIPTESEYIRKYCERTGLTTPEALAPDWNFYQAYNLFRMAAILQGIAKRVEAGTASSEQAVASGRGARPMAEMAWQFAQKA</sequence>
<dbReference type="Gene3D" id="3.30.200.20">
    <property type="entry name" value="Phosphorylase Kinase, domain 1"/>
    <property type="match status" value="1"/>
</dbReference>
<reference evidence="2 5" key="1">
    <citation type="submission" date="2018-11" db="EMBL/GenBank/DDBJ databases">
        <title>The genome of Variovorax sp T529.</title>
        <authorList>
            <person name="Gao J."/>
        </authorList>
    </citation>
    <scope>NUCLEOTIDE SEQUENCE [LARGE SCALE GENOMIC DNA]</scope>
    <source>
        <strain evidence="2 5">T529</strain>
    </source>
</reference>
<accession>A0A3P3EID7</accession>
<gene>
    <name evidence="2" type="ORF">EH244_22525</name>
    <name evidence="3" type="ORF">EJO66_15660</name>
</gene>
<dbReference type="PANTHER" id="PTHR47829:SF3">
    <property type="entry name" value="AMINOGLYCOSIDE PHOSPHOTRANSFERASE DOMAIN-CONTAINING PROTEIN"/>
    <property type="match status" value="1"/>
</dbReference>
<dbReference type="InterPro" id="IPR041726">
    <property type="entry name" value="ACAD10_11_N"/>
</dbReference>
<dbReference type="PANTHER" id="PTHR47829">
    <property type="entry name" value="HYDROLASE, PUTATIVE (AFU_ORTHOLOGUE AFUA_1G12880)-RELATED"/>
    <property type="match status" value="1"/>
</dbReference>
<evidence type="ECO:0000313" key="3">
    <source>
        <dbReference type="EMBL" id="RSZ35436.1"/>
    </source>
</evidence>
<dbReference type="AlphaFoldDB" id="A0A3P3EID7"/>
<comment type="caution">
    <text evidence="2">The sequence shown here is derived from an EMBL/GenBank/DDBJ whole genome shotgun (WGS) entry which is preliminary data.</text>
</comment>
<dbReference type="InterPro" id="IPR052898">
    <property type="entry name" value="ACAD10-like"/>
</dbReference>
<proteinExistence type="predicted"/>
<feature type="domain" description="Aminoglycoside phosphotransferase" evidence="1">
    <location>
        <begin position="42"/>
        <end position="266"/>
    </location>
</feature>
<reference evidence="3 4" key="2">
    <citation type="submission" date="2018-12" db="EMBL/GenBank/DDBJ databases">
        <title>The genome sequences of strain 502.</title>
        <authorList>
            <person name="Gao J."/>
            <person name="Sun J."/>
        </authorList>
    </citation>
    <scope>NUCLEOTIDE SEQUENCE [LARGE SCALE GENOMIC DNA]</scope>
    <source>
        <strain evidence="3 4">502</strain>
    </source>
</reference>